<dbReference type="EMBL" id="CP010825">
    <property type="protein sequence ID" value="ALJ92317.1"/>
    <property type="molecule type" value="Genomic_DNA"/>
</dbReference>
<keyword evidence="1" id="KW-0614">Plasmid</keyword>
<sequence>MVTLVPNTDGTVIGKLSDKALEGIVKRHGAIVHPRLIAEGWVDLEELEGLGAVEVLEVNPLPGEAVFVPTRSGWALLRVE</sequence>
<accession>A0ABN4IMZ0</accession>
<geneLocation type="plasmid" evidence="1 2">
    <name>pTA69</name>
</geneLocation>
<protein>
    <recommendedName>
        <fullName evidence="3">RNA 2'-phosphotransferase</fullName>
    </recommendedName>
</protein>
<name>A0ABN4IMZ0_THEA5</name>
<reference evidence="2" key="1">
    <citation type="journal article" date="2015" name="PLoS ONE">
        <title>Complete Genome Sequence of Thermus aquaticus Y51MC23.</title>
        <authorList>
            <person name="Brumm P.J."/>
            <person name="Monsma S."/>
            <person name="Keough B."/>
            <person name="Jasinovica S."/>
            <person name="Ferguson E."/>
            <person name="Schoenfeld T."/>
            <person name="Lodes M."/>
            <person name="Mead D.A."/>
        </authorList>
    </citation>
    <scope>NUCLEOTIDE SEQUENCE [LARGE SCALE GENOMIC DNA]</scope>
    <source>
        <strain evidence="2">BAA-2747 / Y51MC23</strain>
    </source>
</reference>
<organism evidence="1 2">
    <name type="scientific">Thermus aquaticus (strain ATCC BAA-2747 / Y51MC23)</name>
    <dbReference type="NCBI Taxonomy" id="498848"/>
    <lineage>
        <taxon>Bacteria</taxon>
        <taxon>Thermotogati</taxon>
        <taxon>Deinococcota</taxon>
        <taxon>Deinococci</taxon>
        <taxon>Thermales</taxon>
        <taxon>Thermaceae</taxon>
        <taxon>Thermus</taxon>
    </lineage>
</organism>
<dbReference type="Proteomes" id="UP000058660">
    <property type="component" value="Plasmid pTA69"/>
</dbReference>
<evidence type="ECO:0000313" key="2">
    <source>
        <dbReference type="Proteomes" id="UP000058660"/>
    </source>
</evidence>
<proteinExistence type="predicted"/>
<keyword evidence="2" id="KW-1185">Reference proteome</keyword>
<dbReference type="RefSeq" id="WP_003049767.1">
    <property type="nucleotide sequence ID" value="NZ_CP010825.1"/>
</dbReference>
<evidence type="ECO:0008006" key="3">
    <source>
        <dbReference type="Google" id="ProtNLM"/>
    </source>
</evidence>
<gene>
    <name evidence="1" type="ORF">TO73_2788</name>
</gene>
<evidence type="ECO:0000313" key="1">
    <source>
        <dbReference type="EMBL" id="ALJ92317.1"/>
    </source>
</evidence>